<protein>
    <submittedName>
        <fullName evidence="2">Uncharacterized protein</fullName>
    </submittedName>
</protein>
<keyword evidence="3" id="KW-1185">Reference proteome</keyword>
<proteinExistence type="predicted"/>
<accession>D3HNF9</accession>
<dbReference type="RefSeq" id="WP_003633671.1">
    <property type="nucleotide sequence ID" value="NC_013861.1"/>
</dbReference>
<dbReference type="AlphaFoldDB" id="D3HNF9"/>
<evidence type="ECO:0000313" key="2">
    <source>
        <dbReference type="EMBL" id="CBJ10422.1"/>
    </source>
</evidence>
<dbReference type="Proteomes" id="UP000001060">
    <property type="component" value="Chromosome"/>
</dbReference>
<evidence type="ECO:0000313" key="3">
    <source>
        <dbReference type="Proteomes" id="UP000001060"/>
    </source>
</evidence>
<name>D3HNF9_LEGLN</name>
<dbReference type="HOGENOM" id="CLU_2538411_0_0_6"/>
<feature type="region of interest" description="Disordered" evidence="1">
    <location>
        <begin position="1"/>
        <end position="24"/>
    </location>
</feature>
<reference evidence="2 3" key="1">
    <citation type="journal article" date="2010" name="PLoS Genet.">
        <title>Analysis of the Legionella longbeachae genome and transcriptome uncovers unique strategies to cause Legionnaires' disease.</title>
        <authorList>
            <person name="Cazalet C."/>
            <person name="Gomez-Valero L."/>
            <person name="Rusniok C."/>
            <person name="Lomma M."/>
            <person name="Dervins-Ravault D."/>
            <person name="Newton H."/>
            <person name="Sansom F."/>
            <person name="Jarraud S."/>
            <person name="Zidane N."/>
            <person name="Ma L."/>
            <person name="Bouchier C."/>
            <person name="Etienne J."/>
            <person name="Hartland E."/>
            <person name="Buchrieser C."/>
        </authorList>
    </citation>
    <scope>NUCLEOTIDE SEQUENCE [LARGE SCALE GENOMIC DNA]</scope>
    <source>
        <strain evidence="2 3">NSW150</strain>
    </source>
</reference>
<gene>
    <name evidence="2" type="ordered locus">LLO_0097</name>
</gene>
<dbReference type="EMBL" id="FN650140">
    <property type="protein sequence ID" value="CBJ10422.1"/>
    <property type="molecule type" value="Genomic_DNA"/>
</dbReference>
<sequence length="83" mass="9541">MFSTHLKDNSSIQPLQKASSKKSANHLTLKNLLELYETSLPLEIPEHIVDIDQLLVFLKNKEAELINEQDAVKQVLLFEVNRQ</sequence>
<feature type="compositionally biased region" description="Polar residues" evidence="1">
    <location>
        <begin position="9"/>
        <end position="18"/>
    </location>
</feature>
<dbReference type="KEGG" id="llo:LLO_0097"/>
<dbReference type="GeneID" id="40924324"/>
<organism evidence="2 3">
    <name type="scientific">Legionella longbeachae serogroup 1 (strain NSW150)</name>
    <dbReference type="NCBI Taxonomy" id="661367"/>
    <lineage>
        <taxon>Bacteria</taxon>
        <taxon>Pseudomonadati</taxon>
        <taxon>Pseudomonadota</taxon>
        <taxon>Gammaproteobacteria</taxon>
        <taxon>Legionellales</taxon>
        <taxon>Legionellaceae</taxon>
        <taxon>Legionella</taxon>
    </lineage>
</organism>
<evidence type="ECO:0000256" key="1">
    <source>
        <dbReference type="SAM" id="MobiDB-lite"/>
    </source>
</evidence>